<dbReference type="Gene3D" id="3.20.100.30">
    <property type="entry name" value="VTC, catalytic tunnel domain"/>
    <property type="match status" value="1"/>
</dbReference>
<dbReference type="AlphaFoldDB" id="A0A2U2JAJ8"/>
<accession>A0A2U2JAJ8</accession>
<comment type="caution">
    <text evidence="2">The sequence shown here is derived from an EMBL/GenBank/DDBJ whole genome shotgun (WGS) entry which is preliminary data.</text>
</comment>
<dbReference type="InterPro" id="IPR042267">
    <property type="entry name" value="VTC_sf"/>
</dbReference>
<reference evidence="2 3" key="1">
    <citation type="submission" date="2018-05" db="EMBL/GenBank/DDBJ databases">
        <title>Polaribacter aquimarinus sp. nov., isolated from sediment in a sediment of sea.</title>
        <authorList>
            <person name="Lu D."/>
        </authorList>
    </citation>
    <scope>NUCLEOTIDE SEQUENCE [LARGE SCALE GENOMIC DNA]</scope>
    <source>
        <strain evidence="2 3">ZY113</strain>
    </source>
</reference>
<evidence type="ECO:0000313" key="3">
    <source>
        <dbReference type="Proteomes" id="UP000245670"/>
    </source>
</evidence>
<dbReference type="RefSeq" id="WP_109404910.1">
    <property type="nucleotide sequence ID" value="NZ_QFFG01000003.1"/>
</dbReference>
<dbReference type="InterPro" id="IPR018966">
    <property type="entry name" value="VTC_domain"/>
</dbReference>
<dbReference type="GO" id="GO:0006799">
    <property type="term" value="P:polyphosphate biosynthetic process"/>
    <property type="evidence" value="ECO:0007669"/>
    <property type="project" value="UniProtKB-ARBA"/>
</dbReference>
<gene>
    <name evidence="2" type="ORF">DIS07_09040</name>
</gene>
<dbReference type="CDD" id="cd07750">
    <property type="entry name" value="PolyPPase_VTC_like"/>
    <property type="match status" value="1"/>
</dbReference>
<organism evidence="2 3">
    <name type="scientific">Polaribacter aquimarinus</name>
    <dbReference type="NCBI Taxonomy" id="2100726"/>
    <lineage>
        <taxon>Bacteria</taxon>
        <taxon>Pseudomonadati</taxon>
        <taxon>Bacteroidota</taxon>
        <taxon>Flavobacteriia</taxon>
        <taxon>Flavobacteriales</taxon>
        <taxon>Flavobacteriaceae</taxon>
    </lineage>
</organism>
<dbReference type="Pfam" id="PF09359">
    <property type="entry name" value="VTC"/>
    <property type="match status" value="1"/>
</dbReference>
<evidence type="ECO:0000313" key="2">
    <source>
        <dbReference type="EMBL" id="PWG05366.1"/>
    </source>
</evidence>
<dbReference type="OrthoDB" id="148766at2"/>
<protein>
    <submittedName>
        <fullName evidence="2">Transporter</fullName>
    </submittedName>
</protein>
<feature type="domain" description="VTC" evidence="1">
    <location>
        <begin position="26"/>
        <end position="228"/>
    </location>
</feature>
<dbReference type="Proteomes" id="UP000245670">
    <property type="component" value="Unassembled WGS sequence"/>
</dbReference>
<dbReference type="EMBL" id="QFFG01000003">
    <property type="protein sequence ID" value="PWG05366.1"/>
    <property type="molecule type" value="Genomic_DNA"/>
</dbReference>
<proteinExistence type="predicted"/>
<sequence>MNKVKTILNTFSPISLKEMNGVSLMKRTDTKFVIHTHQLISILEDLKKDYKVLEINKDRIMSYSSLYFDTAENKFYKDHHNGKNNRIKIRQRKYVESNLCFLEIKQKNGKGETNKSRIPVTDFETSLNATSKKFISSITNTEYDLIPSLWNQFNRVTLVNVKNKERVTLDLNLNYKINEVEKRFENLVVIEVKQERFNRKSKIIKSLKVIRQNPYSISKYCIGMISLYNDLKYNIFKKKLIRINNIIA</sequence>
<name>A0A2U2JAJ8_9FLAO</name>
<keyword evidence="3" id="KW-1185">Reference proteome</keyword>
<evidence type="ECO:0000259" key="1">
    <source>
        <dbReference type="Pfam" id="PF09359"/>
    </source>
</evidence>